<accession>A0A7K3THY6</accession>
<gene>
    <name evidence="4" type="ORF">GFD22_06715</name>
</gene>
<feature type="compositionally biased region" description="Basic and acidic residues" evidence="1">
    <location>
        <begin position="604"/>
        <end position="613"/>
    </location>
</feature>
<feature type="domain" description="Transglutaminase-like" evidence="3">
    <location>
        <begin position="741"/>
        <end position="865"/>
    </location>
</feature>
<evidence type="ECO:0000256" key="1">
    <source>
        <dbReference type="SAM" id="MobiDB-lite"/>
    </source>
</evidence>
<feature type="compositionally biased region" description="Low complexity" evidence="1">
    <location>
        <begin position="37"/>
        <end position="52"/>
    </location>
</feature>
<dbReference type="Pfam" id="PF01841">
    <property type="entry name" value="Transglut_core"/>
    <property type="match status" value="1"/>
</dbReference>
<keyword evidence="2" id="KW-0472">Membrane</keyword>
<dbReference type="RefSeq" id="WP_152350283.1">
    <property type="nucleotide sequence ID" value="NZ_WBSN01000007.1"/>
</dbReference>
<dbReference type="OrthoDB" id="9788327at2"/>
<feature type="region of interest" description="Disordered" evidence="1">
    <location>
        <begin position="604"/>
        <end position="631"/>
    </location>
</feature>
<dbReference type="InterPro" id="IPR013783">
    <property type="entry name" value="Ig-like_fold"/>
</dbReference>
<evidence type="ECO:0000313" key="5">
    <source>
        <dbReference type="Proteomes" id="UP000469763"/>
    </source>
</evidence>
<dbReference type="SUPFAM" id="SSF54001">
    <property type="entry name" value="Cysteine proteinases"/>
    <property type="match status" value="1"/>
</dbReference>
<dbReference type="InterPro" id="IPR038765">
    <property type="entry name" value="Papain-like_cys_pep_sf"/>
</dbReference>
<dbReference type="AlphaFoldDB" id="A0A7K3THY6"/>
<evidence type="ECO:0000259" key="3">
    <source>
        <dbReference type="Pfam" id="PF01841"/>
    </source>
</evidence>
<evidence type="ECO:0000256" key="2">
    <source>
        <dbReference type="SAM" id="Phobius"/>
    </source>
</evidence>
<feature type="compositionally biased region" description="Low complexity" evidence="1">
    <location>
        <begin position="65"/>
        <end position="115"/>
    </location>
</feature>
<dbReference type="Gene3D" id="2.60.40.10">
    <property type="entry name" value="Immunoglobulins"/>
    <property type="match status" value="1"/>
</dbReference>
<organism evidence="4 5">
    <name type="scientific">Bifidobacterium avesanii</name>
    <dbReference type="NCBI Taxonomy" id="1798157"/>
    <lineage>
        <taxon>Bacteria</taxon>
        <taxon>Bacillati</taxon>
        <taxon>Actinomycetota</taxon>
        <taxon>Actinomycetes</taxon>
        <taxon>Bifidobacteriales</taxon>
        <taxon>Bifidobacteriaceae</taxon>
        <taxon>Bifidobacterium</taxon>
    </lineage>
</organism>
<keyword evidence="5" id="KW-1185">Reference proteome</keyword>
<dbReference type="GO" id="GO:0005975">
    <property type="term" value="P:carbohydrate metabolic process"/>
    <property type="evidence" value="ECO:0007669"/>
    <property type="project" value="UniProtKB-ARBA"/>
</dbReference>
<keyword evidence="2" id="KW-0812">Transmembrane</keyword>
<feature type="compositionally biased region" description="Low complexity" evidence="1">
    <location>
        <begin position="16"/>
        <end position="29"/>
    </location>
</feature>
<feature type="transmembrane region" description="Helical" evidence="2">
    <location>
        <begin position="133"/>
        <end position="153"/>
    </location>
</feature>
<reference evidence="4 5" key="1">
    <citation type="submission" date="2019-10" db="EMBL/GenBank/DDBJ databases">
        <title>Bifidobacterium from non-human primates.</title>
        <authorList>
            <person name="Modesto M."/>
        </authorList>
    </citation>
    <scope>NUCLEOTIDE SEQUENCE [LARGE SCALE GENOMIC DNA]</scope>
    <source>
        <strain evidence="4 5">TREC</strain>
    </source>
</reference>
<dbReference type="Proteomes" id="UP000469763">
    <property type="component" value="Unassembled WGS sequence"/>
</dbReference>
<name>A0A7K3THY6_9BIFI</name>
<proteinExistence type="predicted"/>
<dbReference type="Gene3D" id="3.10.620.30">
    <property type="match status" value="1"/>
</dbReference>
<dbReference type="EMBL" id="WHZY01000008">
    <property type="protein sequence ID" value="NEG78662.1"/>
    <property type="molecule type" value="Genomic_DNA"/>
</dbReference>
<protein>
    <recommendedName>
        <fullName evidence="3">Transglutaminase-like domain-containing protein</fullName>
    </recommendedName>
</protein>
<feature type="region of interest" description="Disordered" evidence="1">
    <location>
        <begin position="1"/>
        <end position="124"/>
    </location>
</feature>
<feature type="compositionally biased region" description="Pro residues" evidence="1">
    <location>
        <begin position="53"/>
        <end position="64"/>
    </location>
</feature>
<keyword evidence="2" id="KW-1133">Transmembrane helix</keyword>
<dbReference type="InterPro" id="IPR002931">
    <property type="entry name" value="Transglutaminase-like"/>
</dbReference>
<evidence type="ECO:0000313" key="4">
    <source>
        <dbReference type="EMBL" id="NEG78662.1"/>
    </source>
</evidence>
<sequence length="912" mass="99832">MDQPNPHQSDSESNDQTGGAPQQPTQQPQPYAPPTQAPYGPYGQPPQTYAPPQYAPPTSQPYPAPASAQQQTQWAPPQQQQPAYPSQPSYQQQYQTHPAAPTGPAYPGAPGAPTAPGGPGATAARRHSPARTVLITLTAVIAVFAIVFTYFFFAERPSGGRVSDDMSVYGDNFDTSKYDLQKPILDVDSTYTFREKVGSVASRLDSYWSMSGYGATQDGDLVAGVYADPAFKNQMNVSVAQDEKDPDTITITANQGLVLVNYFDPNTQQLHAESFDTIKANKYYFNEEPVEAGDLDHYFDTKQHAYARFTGFGSYYLVVYYGEDGQKLAKPKVTYFTVKDDKHQLATPQNLQARVDDQGHVNVSWDPVEGATHYKVYLRVGGAVLGENATDAEKQKDDLGLQSTYILAAPTGTSVNLKDWDPSAAPEFKDFLKGMISQYTADRKVSTFAKTPYYQNLQFINLYDQESEDEQYDPDTNLSLEENHNKYQRNASNVQLYVIAYGDNEVTTNSPIATININPLLSQIPIAPAFNAITDGNRAGKKYVSYITVADGLTRIVPKEFDWSTAQTDGGGVKVSYYLGATAMHSTETFSDKGTNVNDVKTRVEQESSELQKSDTQAGLAEPEGQVGTVEWNDSTGDVGGDVDLNSANGSVEFVKFVAANLLQERTTMEITKYVKEAGAPTVSDVLDEALAQNPLILHSHAYSGVKQEGSRTFLKVEYYDNSYGDDTANVRQQLSQKADQIVSQIVKPGMDDRAKATAINDYLVRTFAYDYPTYESELKGGKSVDQSFYTRHKSNQNASGLLGSYNGEDLTKTVCAGYARSFKLLADKAGLNSIYVSGTVNASTQNARHAWNQVKIGDQWLTEDATWNDTGGGSSDQYLLVSPSSSAIKKRSQVIDNAAIVDAYLSAYGLD</sequence>
<comment type="caution">
    <text evidence="4">The sequence shown here is derived from an EMBL/GenBank/DDBJ whole genome shotgun (WGS) entry which is preliminary data.</text>
</comment>